<dbReference type="SUPFAM" id="SSF55136">
    <property type="entry name" value="Probable bacterial effector-binding domain"/>
    <property type="match status" value="1"/>
</dbReference>
<dbReference type="InterPro" id="IPR006917">
    <property type="entry name" value="SOUL_heme-bd"/>
</dbReference>
<dbReference type="RefSeq" id="WP_217639031.1">
    <property type="nucleotide sequence ID" value="NZ_FOBS01000045.1"/>
</dbReference>
<evidence type="ECO:0000313" key="2">
    <source>
        <dbReference type="Proteomes" id="UP000198744"/>
    </source>
</evidence>
<dbReference type="Gene3D" id="3.20.80.10">
    <property type="entry name" value="Regulatory factor, effector binding domain"/>
    <property type="match status" value="1"/>
</dbReference>
<dbReference type="PANTHER" id="PTHR11220:SF58">
    <property type="entry name" value="SOUL HEME-BINDING FAMILY PROTEIN"/>
    <property type="match status" value="1"/>
</dbReference>
<proteinExistence type="predicted"/>
<dbReference type="InterPro" id="IPR011256">
    <property type="entry name" value="Reg_factor_effector_dom_sf"/>
</dbReference>
<keyword evidence="2" id="KW-1185">Reference proteome</keyword>
<accession>A0A1H8B1R7</accession>
<dbReference type="STRING" id="43775.SAMN04489760_1459"/>
<dbReference type="EMBL" id="FOBS01000045">
    <property type="protein sequence ID" value="SEM76921.1"/>
    <property type="molecule type" value="Genomic_DNA"/>
</dbReference>
<evidence type="ECO:0000313" key="1">
    <source>
        <dbReference type="EMBL" id="SEM76921.1"/>
    </source>
</evidence>
<dbReference type="Proteomes" id="UP000198744">
    <property type="component" value="Unassembled WGS sequence"/>
</dbReference>
<gene>
    <name evidence="1" type="ORF">SAMN04489760_1459</name>
</gene>
<sequence>MKHSIRIILAAAIIIIGAMDAMAIEEATYKVLKQDNNFEIRDYAPHIIAETVVEGNFEEAGNKAFRTLFRYISGENRSREKVAMTAPVSQKRKGEEIKMTAPVGQRSVQEKWAVSFMMPTSYTLETLPEPEDPRVTLRHVPARRMAAVRYSGFWSEKNYLRYKLELESWIREQGLSIAGEPLWARYNSPFSPWFLRRNEILIPIKADTD</sequence>
<dbReference type="AlphaFoldDB" id="A0A1H8B1R7"/>
<organism evidence="1 2">
    <name type="scientific">Syntrophus gentianae</name>
    <dbReference type="NCBI Taxonomy" id="43775"/>
    <lineage>
        <taxon>Bacteria</taxon>
        <taxon>Pseudomonadati</taxon>
        <taxon>Thermodesulfobacteriota</taxon>
        <taxon>Syntrophia</taxon>
        <taxon>Syntrophales</taxon>
        <taxon>Syntrophaceae</taxon>
        <taxon>Syntrophus</taxon>
    </lineage>
</organism>
<protein>
    <submittedName>
        <fullName evidence="1">SOUL heme-binding protein</fullName>
    </submittedName>
</protein>
<dbReference type="PANTHER" id="PTHR11220">
    <property type="entry name" value="HEME-BINDING PROTEIN-RELATED"/>
    <property type="match status" value="1"/>
</dbReference>
<name>A0A1H8B1R7_9BACT</name>
<dbReference type="Pfam" id="PF04832">
    <property type="entry name" value="SOUL"/>
    <property type="match status" value="1"/>
</dbReference>
<reference evidence="1 2" key="1">
    <citation type="submission" date="2016-10" db="EMBL/GenBank/DDBJ databases">
        <authorList>
            <person name="de Groot N.N."/>
        </authorList>
    </citation>
    <scope>NUCLEOTIDE SEQUENCE [LARGE SCALE GENOMIC DNA]</scope>
    <source>
        <strain evidence="1 2">DSM 8423</strain>
    </source>
</reference>